<proteinExistence type="predicted"/>
<organism evidence="2 3">
    <name type="scientific">Hyphobacterium lacteum</name>
    <dbReference type="NCBI Taxonomy" id="3116575"/>
    <lineage>
        <taxon>Bacteria</taxon>
        <taxon>Pseudomonadati</taxon>
        <taxon>Pseudomonadota</taxon>
        <taxon>Alphaproteobacteria</taxon>
        <taxon>Maricaulales</taxon>
        <taxon>Maricaulaceae</taxon>
        <taxon>Hyphobacterium</taxon>
    </lineage>
</organism>
<sequence>MILANLVKAVREQNYYAVFLEFVIVIAGVVVGFQVTAWNADRAEREIITQQLAEVREDIQADISVLETTLNASLWRFAAAEYLLTRIESDTPLPRLMLVFEFPIDRDMLPEITQDDHPTLLARVNLIRGRTGQRTGYESLVNGGSLRLIEDQELRAAIQRYYTGYEDLQNNLAIFRDIRAPAMTILYRHGFSLFSEQDLDTVLEAARSDLELTAYIRTGLELAMAQISITLEREEQAQELLALINAALEDEE</sequence>
<dbReference type="RefSeq" id="WP_330198586.1">
    <property type="nucleotide sequence ID" value="NZ_JAZDRP010000003.1"/>
</dbReference>
<dbReference type="EMBL" id="JAZDRP010000003">
    <property type="protein sequence ID" value="MEE2525927.1"/>
    <property type="molecule type" value="Genomic_DNA"/>
</dbReference>
<reference evidence="2 3" key="1">
    <citation type="submission" date="2024-01" db="EMBL/GenBank/DDBJ databases">
        <title>Hyphobacterium bacterium isolated from marine sediment.</title>
        <authorList>
            <person name="Zhao S."/>
        </authorList>
    </citation>
    <scope>NUCLEOTIDE SEQUENCE [LARGE SCALE GENOMIC DNA]</scope>
    <source>
        <strain evidence="3">HN65</strain>
    </source>
</reference>
<gene>
    <name evidence="2" type="ORF">V0U79_06080</name>
</gene>
<protein>
    <submittedName>
        <fullName evidence="2">Uncharacterized protein</fullName>
    </submittedName>
</protein>
<comment type="caution">
    <text evidence="2">The sequence shown here is derived from an EMBL/GenBank/DDBJ whole genome shotgun (WGS) entry which is preliminary data.</text>
</comment>
<evidence type="ECO:0000313" key="2">
    <source>
        <dbReference type="EMBL" id="MEE2525927.1"/>
    </source>
</evidence>
<keyword evidence="1" id="KW-1133">Transmembrane helix</keyword>
<evidence type="ECO:0000313" key="3">
    <source>
        <dbReference type="Proteomes" id="UP001354971"/>
    </source>
</evidence>
<keyword evidence="3" id="KW-1185">Reference proteome</keyword>
<evidence type="ECO:0000256" key="1">
    <source>
        <dbReference type="SAM" id="Phobius"/>
    </source>
</evidence>
<keyword evidence="1" id="KW-0472">Membrane</keyword>
<dbReference type="Proteomes" id="UP001354971">
    <property type="component" value="Unassembled WGS sequence"/>
</dbReference>
<accession>A0ABU7LPU8</accession>
<keyword evidence="1" id="KW-0812">Transmembrane</keyword>
<feature type="transmembrane region" description="Helical" evidence="1">
    <location>
        <begin position="15"/>
        <end position="38"/>
    </location>
</feature>
<name>A0ABU7LPU8_9PROT</name>